<proteinExistence type="predicted"/>
<protein>
    <submittedName>
        <fullName evidence="1">Phosphoglycerate mutase</fullName>
    </submittedName>
</protein>
<accession>A0A7S6UE21</accession>
<reference evidence="1 2" key="1">
    <citation type="submission" date="2020-10" db="EMBL/GenBank/DDBJ databases">
        <title>complete genome sequencing of Lysobacter sp. H21R20.</title>
        <authorList>
            <person name="Bae J.-W."/>
            <person name="Lee S.-Y."/>
        </authorList>
    </citation>
    <scope>NUCLEOTIDE SEQUENCE [LARGE SCALE GENOMIC DNA]</scope>
    <source>
        <strain evidence="1 2">H21R20</strain>
    </source>
</reference>
<sequence length="317" mass="34867">MTRRAVTLLMPARSRFGGQRLSESAGRWFARADRSDPGGEVVQRQFDVLPRGWPVAAVTRQRDAGDAAGSAWMRADPVYIQPEINGARLMAHGDALSLSEADTAAFLPALKPYFGDGGTLLDAPVPSRWYLQMPAGAKLPTMASLDNALGADLFEQLPDGPDGRRWRALLSEAQVILHNHPRNAERAALGLAPVNSLWFWGAGTLPDHVRTVHARIASDDDTLTAFATAAGVPAGPLPARWAQDGEGLFDLRHLRDLAVFDRDWWQLLSVQLGSGGIASLDVEFADGHRLDMRPRNRWRFWRRPMRSFVNPAPDSVQ</sequence>
<evidence type="ECO:0000313" key="2">
    <source>
        <dbReference type="Proteomes" id="UP000594059"/>
    </source>
</evidence>
<gene>
    <name evidence="1" type="ORF">INQ41_07625</name>
</gene>
<dbReference type="EMBL" id="CP063656">
    <property type="protein sequence ID" value="QOW18583.1"/>
    <property type="molecule type" value="Genomic_DNA"/>
</dbReference>
<name>A0A7S6UE21_9GAMM</name>
<evidence type="ECO:0000313" key="1">
    <source>
        <dbReference type="EMBL" id="QOW18583.1"/>
    </source>
</evidence>
<dbReference type="RefSeq" id="WP_193983307.1">
    <property type="nucleotide sequence ID" value="NZ_CP063656.1"/>
</dbReference>
<dbReference type="Proteomes" id="UP000594059">
    <property type="component" value="Chromosome"/>
</dbReference>
<keyword evidence="2" id="KW-1185">Reference proteome</keyword>
<dbReference type="AlphaFoldDB" id="A0A7S6UE21"/>
<dbReference type="KEGG" id="lcic:INQ41_07625"/>
<dbReference type="InterPro" id="IPR016631">
    <property type="entry name" value="Regulatory_RpfE"/>
</dbReference>
<dbReference type="PIRSF" id="PIRSF015283">
    <property type="entry name" value="Regulatory_RpfE"/>
    <property type="match status" value="1"/>
</dbReference>
<organism evidence="1 2">
    <name type="scientific">Novilysobacter ciconiae</name>
    <dbReference type="NCBI Taxonomy" id="2781022"/>
    <lineage>
        <taxon>Bacteria</taxon>
        <taxon>Pseudomonadati</taxon>
        <taxon>Pseudomonadota</taxon>
        <taxon>Gammaproteobacteria</taxon>
        <taxon>Lysobacterales</taxon>
        <taxon>Lysobacteraceae</taxon>
        <taxon>Novilysobacter</taxon>
    </lineage>
</organism>